<keyword evidence="6" id="KW-1185">Reference proteome</keyword>
<dbReference type="InterPro" id="IPR033248">
    <property type="entry name" value="Transketolase_C"/>
</dbReference>
<protein>
    <submittedName>
        <fullName evidence="5">Pyruvate dehydrogenase E1 component beta subunit</fullName>
        <ecNumber evidence="5">1.2.4.1</ecNumber>
    </submittedName>
</protein>
<name>A0A7X0IIC7_9ACTN</name>
<evidence type="ECO:0000256" key="1">
    <source>
        <dbReference type="ARBA" id="ARBA00001964"/>
    </source>
</evidence>
<dbReference type="InterPro" id="IPR029061">
    <property type="entry name" value="THDP-binding"/>
</dbReference>
<dbReference type="PANTHER" id="PTHR43257">
    <property type="entry name" value="PYRUVATE DEHYDROGENASE E1 COMPONENT BETA SUBUNIT"/>
    <property type="match status" value="1"/>
</dbReference>
<keyword evidence="5" id="KW-0670">Pyruvate</keyword>
<keyword evidence="3" id="KW-0786">Thiamine pyrophosphate</keyword>
<evidence type="ECO:0000313" key="5">
    <source>
        <dbReference type="EMBL" id="MBB6475711.1"/>
    </source>
</evidence>
<dbReference type="GO" id="GO:0000287">
    <property type="term" value="F:magnesium ion binding"/>
    <property type="evidence" value="ECO:0007669"/>
    <property type="project" value="UniProtKB-ARBA"/>
</dbReference>
<dbReference type="FunFam" id="3.40.50.920:FF:000001">
    <property type="entry name" value="Pyruvate dehydrogenase E1 beta subunit"/>
    <property type="match status" value="1"/>
</dbReference>
<sequence>MSADVSYSTAFQQGVREEMQRDKTVFVLGTDLFDRGGHFAQVKGLGDQFGRTRVRDSPISEAAMVAAGVGAALAGTRPLVDLNFMDFAYGAMDEIANQAAKLRYMWGSPVPLVIRATSGVAQGGAQHNNSLEPWFSGLPGLSVVSPYRPYDVKGLIKSALRGSDPVIFMMHKKLTGARGPVGDDTELVDIGSAHVARRGTDVTVVSYSYGVRLATQAAEALAQDGVSAEVIDLRTLYPLDTATIVESVRRTGRVVVVDEAPRYGGMAAEIVTSITESAFWYLDQPVHRVTGAHTPIPHSPALLDAILPTEADVVRAVRQVLADGPQEAR</sequence>
<reference evidence="5 6" key="1">
    <citation type="submission" date="2020-08" db="EMBL/GenBank/DDBJ databases">
        <title>Sequencing the genomes of 1000 actinobacteria strains.</title>
        <authorList>
            <person name="Klenk H.-P."/>
        </authorList>
    </citation>
    <scope>NUCLEOTIDE SEQUENCE [LARGE SCALE GENOMIC DNA]</scope>
    <source>
        <strain evidence="5 6">DSM 44936</strain>
    </source>
</reference>
<dbReference type="PANTHER" id="PTHR43257:SF2">
    <property type="entry name" value="PYRUVATE DEHYDROGENASE E1 COMPONENT SUBUNIT BETA"/>
    <property type="match status" value="1"/>
</dbReference>
<dbReference type="Proteomes" id="UP000555564">
    <property type="component" value="Unassembled WGS sequence"/>
</dbReference>
<dbReference type="SUPFAM" id="SSF52518">
    <property type="entry name" value="Thiamin diphosphate-binding fold (THDP-binding)"/>
    <property type="match status" value="1"/>
</dbReference>
<dbReference type="EC" id="1.2.4.1" evidence="5"/>
<dbReference type="AlphaFoldDB" id="A0A7X0IIC7"/>
<proteinExistence type="predicted"/>
<keyword evidence="2 5" id="KW-0560">Oxidoreductase</keyword>
<dbReference type="Pfam" id="PF02779">
    <property type="entry name" value="Transket_pyr"/>
    <property type="match status" value="1"/>
</dbReference>
<dbReference type="InterPro" id="IPR005475">
    <property type="entry name" value="Transketolase-like_Pyr-bd"/>
</dbReference>
<accession>A0A7X0IIC7</accession>
<dbReference type="SUPFAM" id="SSF52922">
    <property type="entry name" value="TK C-terminal domain-like"/>
    <property type="match status" value="1"/>
</dbReference>
<gene>
    <name evidence="5" type="ORF">BJ992_005142</name>
</gene>
<dbReference type="GO" id="GO:0004739">
    <property type="term" value="F:pyruvate dehydrogenase (acetyl-transferring) activity"/>
    <property type="evidence" value="ECO:0007669"/>
    <property type="project" value="UniProtKB-EC"/>
</dbReference>
<evidence type="ECO:0000259" key="4">
    <source>
        <dbReference type="SMART" id="SM00861"/>
    </source>
</evidence>
<comment type="caution">
    <text evidence="5">The sequence shown here is derived from an EMBL/GenBank/DDBJ whole genome shotgun (WGS) entry which is preliminary data.</text>
</comment>
<dbReference type="Gene3D" id="3.40.50.970">
    <property type="match status" value="1"/>
</dbReference>
<organism evidence="5 6">
    <name type="scientific">Sphaerisporangium rubeum</name>
    <dbReference type="NCBI Taxonomy" id="321317"/>
    <lineage>
        <taxon>Bacteria</taxon>
        <taxon>Bacillati</taxon>
        <taxon>Actinomycetota</taxon>
        <taxon>Actinomycetes</taxon>
        <taxon>Streptosporangiales</taxon>
        <taxon>Streptosporangiaceae</taxon>
        <taxon>Sphaerisporangium</taxon>
    </lineage>
</organism>
<dbReference type="InterPro" id="IPR009014">
    <property type="entry name" value="Transketo_C/PFOR_II"/>
</dbReference>
<evidence type="ECO:0000256" key="2">
    <source>
        <dbReference type="ARBA" id="ARBA00023002"/>
    </source>
</evidence>
<dbReference type="EMBL" id="JACHIU010000001">
    <property type="protein sequence ID" value="MBB6475711.1"/>
    <property type="molecule type" value="Genomic_DNA"/>
</dbReference>
<comment type="cofactor">
    <cofactor evidence="1">
        <name>thiamine diphosphate</name>
        <dbReference type="ChEBI" id="CHEBI:58937"/>
    </cofactor>
</comment>
<evidence type="ECO:0000313" key="6">
    <source>
        <dbReference type="Proteomes" id="UP000555564"/>
    </source>
</evidence>
<dbReference type="Gene3D" id="3.40.50.920">
    <property type="match status" value="1"/>
</dbReference>
<feature type="domain" description="Transketolase-like pyrimidine-binding" evidence="4">
    <location>
        <begin position="5"/>
        <end position="177"/>
    </location>
</feature>
<dbReference type="Pfam" id="PF02780">
    <property type="entry name" value="Transketolase_C"/>
    <property type="match status" value="1"/>
</dbReference>
<evidence type="ECO:0000256" key="3">
    <source>
        <dbReference type="ARBA" id="ARBA00023052"/>
    </source>
</evidence>
<dbReference type="SMART" id="SM00861">
    <property type="entry name" value="Transket_pyr"/>
    <property type="match status" value="1"/>
</dbReference>